<feature type="compositionally biased region" description="Gly residues" evidence="1">
    <location>
        <begin position="224"/>
        <end position="235"/>
    </location>
</feature>
<accession>A0AAV9PYY1</accession>
<keyword evidence="3" id="KW-1185">Reference proteome</keyword>
<dbReference type="Proteomes" id="UP001345827">
    <property type="component" value="Unassembled WGS sequence"/>
</dbReference>
<reference evidence="2 3" key="1">
    <citation type="submission" date="2023-06" db="EMBL/GenBank/DDBJ databases">
        <title>Black Yeasts Isolated from many extreme environments.</title>
        <authorList>
            <person name="Coleine C."/>
            <person name="Stajich J.E."/>
            <person name="Selbmann L."/>
        </authorList>
    </citation>
    <scope>NUCLEOTIDE SEQUENCE [LARGE SCALE GENOMIC DNA]</scope>
    <source>
        <strain evidence="2 3">CCFEE 5887</strain>
    </source>
</reference>
<feature type="compositionally biased region" description="Low complexity" evidence="1">
    <location>
        <begin position="131"/>
        <end position="145"/>
    </location>
</feature>
<feature type="region of interest" description="Disordered" evidence="1">
    <location>
        <begin position="176"/>
        <end position="314"/>
    </location>
</feature>
<dbReference type="EMBL" id="JAXLQG010000016">
    <property type="protein sequence ID" value="KAK5531854.1"/>
    <property type="molecule type" value="Genomic_DNA"/>
</dbReference>
<evidence type="ECO:0000313" key="2">
    <source>
        <dbReference type="EMBL" id="KAK5531854.1"/>
    </source>
</evidence>
<evidence type="ECO:0000256" key="1">
    <source>
        <dbReference type="SAM" id="MobiDB-lite"/>
    </source>
</evidence>
<feature type="region of interest" description="Disordered" evidence="1">
    <location>
        <begin position="88"/>
        <end position="111"/>
    </location>
</feature>
<name>A0AAV9PYY1_9PEZI</name>
<feature type="compositionally biased region" description="Basic and acidic residues" evidence="1">
    <location>
        <begin position="240"/>
        <end position="249"/>
    </location>
</feature>
<feature type="compositionally biased region" description="Basic and acidic residues" evidence="1">
    <location>
        <begin position="180"/>
        <end position="192"/>
    </location>
</feature>
<feature type="compositionally biased region" description="Acidic residues" evidence="1">
    <location>
        <begin position="250"/>
        <end position="281"/>
    </location>
</feature>
<feature type="region of interest" description="Disordered" evidence="1">
    <location>
        <begin position="126"/>
        <end position="159"/>
    </location>
</feature>
<protein>
    <submittedName>
        <fullName evidence="2">Uncharacterized protein</fullName>
    </submittedName>
</protein>
<feature type="compositionally biased region" description="Basic and acidic residues" evidence="1">
    <location>
        <begin position="202"/>
        <end position="220"/>
    </location>
</feature>
<dbReference type="AlphaFoldDB" id="A0AAV9PYY1"/>
<sequence>MQQTVELSRPSFPHPVNFNLLLHGIRSLMNALTHKAQGLAVRHSAKVRFHSSIVMVKECAGCLLSLAYGRYKLAQSIRESISAVENLSTEHGKEADNTPTNPNHQPSGNLIPEHQHIVEGGYPSHAEQQFAGSDSDSGYASASDSVAEQPEHDMYSDSGYATSLDSLAVQPDQDMYYSDSADHGRSHTEQRDPSTPAGQEVYEGKEAPDDNHGVGNRDADESGSGTGNRNGTGDGDGGDDDKGKDKDKDYDADDEDQNQASDSDSDPDSEADSQDDDEECDNLGQDHLETLLRQGQGQRQRQEEGEQEAEDEPVQYYRYVHTDQHGRRLAWDYTNIPTRFDRSDDDGSTPPPRSSTSWQVVVRQFRRAARRIRREQRRELQEE</sequence>
<evidence type="ECO:0000313" key="3">
    <source>
        <dbReference type="Proteomes" id="UP001345827"/>
    </source>
</evidence>
<comment type="caution">
    <text evidence="2">The sequence shown here is derived from an EMBL/GenBank/DDBJ whole genome shotgun (WGS) entry which is preliminary data.</text>
</comment>
<gene>
    <name evidence="2" type="ORF">LTR25_008184</name>
</gene>
<feature type="compositionally biased region" description="Polar residues" evidence="1">
    <location>
        <begin position="97"/>
        <end position="108"/>
    </location>
</feature>
<proteinExistence type="predicted"/>
<organism evidence="2 3">
    <name type="scientific">Vermiconidia calcicola</name>
    <dbReference type="NCBI Taxonomy" id="1690605"/>
    <lineage>
        <taxon>Eukaryota</taxon>
        <taxon>Fungi</taxon>
        <taxon>Dikarya</taxon>
        <taxon>Ascomycota</taxon>
        <taxon>Pezizomycotina</taxon>
        <taxon>Dothideomycetes</taxon>
        <taxon>Dothideomycetidae</taxon>
        <taxon>Mycosphaerellales</taxon>
        <taxon>Extremaceae</taxon>
        <taxon>Vermiconidia</taxon>
    </lineage>
</organism>
<feature type="region of interest" description="Disordered" evidence="1">
    <location>
        <begin position="337"/>
        <end position="358"/>
    </location>
</feature>